<comment type="caution">
    <text evidence="2">The sequence shown here is derived from an EMBL/GenBank/DDBJ whole genome shotgun (WGS) entry which is preliminary data.</text>
</comment>
<feature type="compositionally biased region" description="Basic and acidic residues" evidence="1">
    <location>
        <begin position="177"/>
        <end position="189"/>
    </location>
</feature>
<feature type="compositionally biased region" description="Polar residues" evidence="1">
    <location>
        <begin position="75"/>
        <end position="87"/>
    </location>
</feature>
<dbReference type="EMBL" id="JAKROA010000003">
    <property type="protein sequence ID" value="KAL5108959.1"/>
    <property type="molecule type" value="Genomic_DNA"/>
</dbReference>
<protein>
    <submittedName>
        <fullName evidence="2">Uncharacterized protein</fullName>
    </submittedName>
</protein>
<keyword evidence="3" id="KW-1185">Reference proteome</keyword>
<feature type="region of interest" description="Disordered" evidence="1">
    <location>
        <begin position="113"/>
        <end position="155"/>
    </location>
</feature>
<organism evidence="2 3">
    <name type="scientific">Taenia crassiceps</name>
    <dbReference type="NCBI Taxonomy" id="6207"/>
    <lineage>
        <taxon>Eukaryota</taxon>
        <taxon>Metazoa</taxon>
        <taxon>Spiralia</taxon>
        <taxon>Lophotrochozoa</taxon>
        <taxon>Platyhelminthes</taxon>
        <taxon>Cestoda</taxon>
        <taxon>Eucestoda</taxon>
        <taxon>Cyclophyllidea</taxon>
        <taxon>Taeniidae</taxon>
        <taxon>Taenia</taxon>
    </lineage>
</organism>
<evidence type="ECO:0000313" key="2">
    <source>
        <dbReference type="EMBL" id="KAL5108959.1"/>
    </source>
</evidence>
<proteinExistence type="predicted"/>
<accession>A0ABR4QGS2</accession>
<reference evidence="2 3" key="1">
    <citation type="journal article" date="2022" name="Front. Cell. Infect. Microbiol.">
        <title>The Genomes of Two Strains of Taenia crassiceps the Animal Model for the Study of Human Cysticercosis.</title>
        <authorList>
            <person name="Bobes R.J."/>
            <person name="Estrada K."/>
            <person name="Rios-Valencia D.G."/>
            <person name="Calderon-Gallegos A."/>
            <person name="de la Torre P."/>
            <person name="Carrero J.C."/>
            <person name="Sanchez-Flores A."/>
            <person name="Laclette J.P."/>
        </authorList>
    </citation>
    <scope>NUCLEOTIDE SEQUENCE [LARGE SCALE GENOMIC DNA]</scope>
    <source>
        <strain evidence="2">WFUcys</strain>
    </source>
</reference>
<gene>
    <name evidence="2" type="ORF">TcWFU_005421</name>
</gene>
<name>A0ABR4QGS2_9CEST</name>
<feature type="region of interest" description="Disordered" evidence="1">
    <location>
        <begin position="71"/>
        <end position="90"/>
    </location>
</feature>
<evidence type="ECO:0000256" key="1">
    <source>
        <dbReference type="SAM" id="MobiDB-lite"/>
    </source>
</evidence>
<feature type="region of interest" description="Disordered" evidence="1">
    <location>
        <begin position="171"/>
        <end position="199"/>
    </location>
</feature>
<sequence>MVTHLLMMNAEIESERDNALTELSRLRSVLHILHGKDYRVLGNVPSQRTCSSHITNRPAISSKMMSFPSKGCSMNRRSLSMSTSSHNSGDRLHQNVVTVNRMDSMTNNLKRSLLRGGHPCGSSHSLPTSRSRECCQRPHVSSVSPRKRSRSCSLFSSESRRFDPTAYIYGQRRKHQEVKQKRKLEETSRLSRQSPSPIFPNRLRFPAANCAVISGRESTASTLQQRRLPLWKPNLNKSSTAVASRRWDRLISGESNSSGLSDCNLQRACRLSEKRDTVHQLSRLDQTRIPLPSDDTYLNRELCEMSRRLDDLQGYLGDYFSHLPL</sequence>
<evidence type="ECO:0000313" key="3">
    <source>
        <dbReference type="Proteomes" id="UP001651158"/>
    </source>
</evidence>
<dbReference type="Proteomes" id="UP001651158">
    <property type="component" value="Unassembled WGS sequence"/>
</dbReference>